<dbReference type="HOGENOM" id="CLU_081456_0_0_10"/>
<proteinExistence type="predicted"/>
<comment type="caution">
    <text evidence="2">The sequence shown here is derived from an EMBL/GenBank/DDBJ whole genome shotgun (WGS) entry which is preliminary data.</text>
</comment>
<keyword evidence="1" id="KW-0732">Signal</keyword>
<feature type="chain" id="PRO_5002998291" evidence="1">
    <location>
        <begin position="43"/>
        <end position="287"/>
    </location>
</feature>
<protein>
    <submittedName>
        <fullName evidence="2">Tat pathway signal sequence domain protein</fullName>
    </submittedName>
</protein>
<dbReference type="Proteomes" id="UP000003460">
    <property type="component" value="Unassembled WGS sequence"/>
</dbReference>
<accession>C9LFL3</accession>
<feature type="signal peptide" evidence="1">
    <location>
        <begin position="1"/>
        <end position="42"/>
    </location>
</feature>
<dbReference type="AlphaFoldDB" id="C9LFL3"/>
<dbReference type="EMBL" id="ACIJ02000017">
    <property type="protein sequence ID" value="EEX72116.1"/>
    <property type="molecule type" value="Genomic_DNA"/>
</dbReference>
<name>C9LFL3_9BACT</name>
<dbReference type="eggNOG" id="ENOG5033PHC">
    <property type="taxonomic scope" value="Bacteria"/>
</dbReference>
<gene>
    <name evidence="2" type="ORF">GCWU000325_00996</name>
</gene>
<sequence>MLRKGIQQGGTIIMRNNLLQKVCAAIVVLFIATCAMPTTAQAQTEYELWVCGTQVTSANCSNLSSVVEGVSGKVSYNPDTKVLMLQDANIKTEGKLLFKSNIDGLTMQVVGTNSLETDKAVFWFTAPLTIMGGGILNMLSTDNCTLYARGTNLTIEDCTINAEGKEFGIAGNNGTNETFTIKNASITVEGKKYGTIVDFAELNLIGCTITQPAGAAFDKEVHAVAIDGSPVKSKVVITKDATSIAMPTLDPAAKQGVYSLSGVKLNSEVNNLPKGIYVINGKKVVKK</sequence>
<evidence type="ECO:0000313" key="2">
    <source>
        <dbReference type="EMBL" id="EEX72116.1"/>
    </source>
</evidence>
<evidence type="ECO:0000256" key="1">
    <source>
        <dbReference type="SAM" id="SignalP"/>
    </source>
</evidence>
<evidence type="ECO:0000313" key="3">
    <source>
        <dbReference type="Proteomes" id="UP000003460"/>
    </source>
</evidence>
<organism evidence="2 3">
    <name type="scientific">Alloprevotella tannerae ATCC 51259</name>
    <dbReference type="NCBI Taxonomy" id="626522"/>
    <lineage>
        <taxon>Bacteria</taxon>
        <taxon>Pseudomonadati</taxon>
        <taxon>Bacteroidota</taxon>
        <taxon>Bacteroidia</taxon>
        <taxon>Bacteroidales</taxon>
        <taxon>Prevotellaceae</taxon>
        <taxon>Alloprevotella</taxon>
    </lineage>
</organism>
<reference evidence="2" key="1">
    <citation type="submission" date="2009-09" db="EMBL/GenBank/DDBJ databases">
        <authorList>
            <person name="Weinstock G."/>
            <person name="Sodergren E."/>
            <person name="Clifton S."/>
            <person name="Fulton L."/>
            <person name="Fulton B."/>
            <person name="Courtney L."/>
            <person name="Fronick C."/>
            <person name="Harrison M."/>
            <person name="Strong C."/>
            <person name="Farmer C."/>
            <person name="Delahaunty K."/>
            <person name="Markovic C."/>
            <person name="Hall O."/>
            <person name="Minx P."/>
            <person name="Tomlinson C."/>
            <person name="Mitreva M."/>
            <person name="Nelson J."/>
            <person name="Hou S."/>
            <person name="Wollam A."/>
            <person name="Pepin K.H."/>
            <person name="Johnson M."/>
            <person name="Bhonagiri V."/>
            <person name="Nash W.E."/>
            <person name="Warren W."/>
            <person name="Chinwalla A."/>
            <person name="Mardis E.R."/>
            <person name="Wilson R.K."/>
        </authorList>
    </citation>
    <scope>NUCLEOTIDE SEQUENCE [LARGE SCALE GENOMIC DNA]</scope>
    <source>
        <strain evidence="2">ATCC 51259</strain>
    </source>
</reference>
<keyword evidence="3" id="KW-1185">Reference proteome</keyword>